<organism evidence="2 3">
    <name type="scientific">Microdochium bolleyi</name>
    <dbReference type="NCBI Taxonomy" id="196109"/>
    <lineage>
        <taxon>Eukaryota</taxon>
        <taxon>Fungi</taxon>
        <taxon>Dikarya</taxon>
        <taxon>Ascomycota</taxon>
        <taxon>Pezizomycotina</taxon>
        <taxon>Sordariomycetes</taxon>
        <taxon>Xylariomycetidae</taxon>
        <taxon>Xylariales</taxon>
        <taxon>Microdochiaceae</taxon>
        <taxon>Microdochium</taxon>
    </lineage>
</organism>
<accession>A0A136J6W6</accession>
<keyword evidence="3" id="KW-1185">Reference proteome</keyword>
<dbReference type="Proteomes" id="UP000070501">
    <property type="component" value="Unassembled WGS sequence"/>
</dbReference>
<proteinExistence type="predicted"/>
<protein>
    <recommendedName>
        <fullName evidence="1">Erythromycin biosynthesis protein CIII-like C-terminal domain-containing protein</fullName>
    </recommendedName>
</protein>
<dbReference type="PANTHER" id="PTHR21015:SF22">
    <property type="entry name" value="GLYCOSYLTRANSFERASE"/>
    <property type="match status" value="1"/>
</dbReference>
<sequence length="430" mass="47441">MQSVCTTGYAQSQAVTFAASCGQGTDSGHRQQERPIVLITSHILMGHLSPMLRIASKLVTRGWEVAFLGPTAHRARIEATGAVFIALRGDADIYDKRYYEIPPTPDYATLHWSQRVCEDIRYQLVEPLPTAWECFTDALGALQSSNMGSGETSRREVVLLSEAFSWGVLPLFYGAKLPDGVNTPLGSLGVPGLDYPRSDWPPHLRFVGLAQMKMPTDKDELDDDVGFSWWEEILANSKLPALSPLRKKLLVVSQGTVEINPLDLIIPTLRAYANQADDVLAVAILGWKDANLEGYRQHFTRGELPSNARIADFLNYDTVLRHADVWIHNAGFGAVCHGIANGVPMVCAGEGMDKVDNARRVAWAGTGVDLQTQTPTADMVRRGVDRILSSDEGPLFRDKIMALRQESEKLQCFDAVENELLRLASRQHAS</sequence>
<evidence type="ECO:0000259" key="1">
    <source>
        <dbReference type="Pfam" id="PF06722"/>
    </source>
</evidence>
<dbReference type="InParanoid" id="A0A136J6W6"/>
<dbReference type="SUPFAM" id="SSF53756">
    <property type="entry name" value="UDP-Glycosyltransferase/glycogen phosphorylase"/>
    <property type="match status" value="1"/>
</dbReference>
<evidence type="ECO:0000313" key="2">
    <source>
        <dbReference type="EMBL" id="KXJ92914.1"/>
    </source>
</evidence>
<dbReference type="OrthoDB" id="5835829at2759"/>
<reference evidence="3" key="1">
    <citation type="submission" date="2016-02" db="EMBL/GenBank/DDBJ databases">
        <title>Draft genome sequence of Microdochium bolleyi, a fungal endophyte of beachgrass.</title>
        <authorList>
            <consortium name="DOE Joint Genome Institute"/>
            <person name="David A.S."/>
            <person name="May G."/>
            <person name="Haridas S."/>
            <person name="Lim J."/>
            <person name="Wang M."/>
            <person name="Labutti K."/>
            <person name="Lipzen A."/>
            <person name="Barry K."/>
            <person name="Grigoriev I.V."/>
        </authorList>
    </citation>
    <scope>NUCLEOTIDE SEQUENCE [LARGE SCALE GENOMIC DNA]</scope>
    <source>
        <strain evidence="3">J235TASD1</strain>
    </source>
</reference>
<dbReference type="PANTHER" id="PTHR21015">
    <property type="entry name" value="UDP-N-ACETYLGLUCOSAMINE--N-ACETYLMURAMYL-(PENTAPEPTIDE) PYROPHOSPHORYL-UNDECAPRENOL N-ACETYLGLUCOSAMINE TRANSFERASE 1"/>
    <property type="match status" value="1"/>
</dbReference>
<dbReference type="InterPro" id="IPR010610">
    <property type="entry name" value="EryCIII-like_C"/>
</dbReference>
<dbReference type="EMBL" id="KQ964248">
    <property type="protein sequence ID" value="KXJ92914.1"/>
    <property type="molecule type" value="Genomic_DNA"/>
</dbReference>
<gene>
    <name evidence="2" type="ORF">Micbo1qcDRAFT_232586</name>
</gene>
<evidence type="ECO:0000313" key="3">
    <source>
        <dbReference type="Proteomes" id="UP000070501"/>
    </source>
</evidence>
<dbReference type="Gene3D" id="3.40.50.2000">
    <property type="entry name" value="Glycogen Phosphorylase B"/>
    <property type="match status" value="2"/>
</dbReference>
<name>A0A136J6W6_9PEZI</name>
<dbReference type="GO" id="GO:0016757">
    <property type="term" value="F:glycosyltransferase activity"/>
    <property type="evidence" value="ECO:0007669"/>
    <property type="project" value="UniProtKB-ARBA"/>
</dbReference>
<dbReference type="Pfam" id="PF06722">
    <property type="entry name" value="EryCIII-like_C"/>
    <property type="match status" value="1"/>
</dbReference>
<dbReference type="AlphaFoldDB" id="A0A136J6W6"/>
<feature type="domain" description="Erythromycin biosynthesis protein CIII-like C-terminal" evidence="1">
    <location>
        <begin position="302"/>
        <end position="406"/>
    </location>
</feature>